<sequence>MYESLIKVSLRQKAVYVPSAEGAATAPAAAEDTALLVANLAKLGYATSEPLRQALAGTTPAFQTQMLGVMREVTGMEKNWTPLVKGWDKPTGEGRMDHLLTWVTTVFQGKGTRLPCGHIIPPNTFPLERYNGCPFCGTPFELASIEYTGQGSKFKELGLWTEADVTGCLRDLLASKTALDATQQDSLQHLLAVLPLPTNVTIVMKETRMAVVDAYVKLGRADQAQTFFTSPTDVLRYLWFKKTGFLQLVEPKTVQHRRLKNARTISRFGWTKERFEQAQAENQAQVLAQTRADLKLKYSRGEAAMVASWLNAFPQSPAQLCEIMHPKRGMWVRFIRALRLAEYSKKPGREKLRETLDVFYNQTYEVWQGRVNHFRLRADAAQTFALLKQRPGLFARSLFANMVWFGAEPAIAAFAEVIDKVPARLVFTLYMYAEGYFVKHSKRAVKPLGGAGRHIPTNHLLDMYDESELEAMQQAVAGLCGLAMERRFAAQPTTNRTMYIDPTLYKIPVAIGDRSETVQDLPAALMGTRFQVAGDTVRLFMQWGVGLPAQHLDLDLSCTVSFAGGTEICSFSQLVATGCKHSGDIQSIPDQVGTAEYIELDLAALQQAQAQYVTFTSNAYTYGAIVPNTSIGWMSSEQPMRISQSGVAYDPSCVQHQVRVSKSLSKGLVFGVLNVAQREIVWLEMAFQGQLVQNLNATGVQALLRKLESKLSIGQLLAIKAKAQHMELVDTPEADEVYPAAWALNTAAVTQLLVD</sequence>
<dbReference type="Proteomes" id="UP000831390">
    <property type="component" value="Chromosome"/>
</dbReference>
<name>A0ABY4B293_9BACT</name>
<evidence type="ECO:0000313" key="2">
    <source>
        <dbReference type="Proteomes" id="UP000831390"/>
    </source>
</evidence>
<dbReference type="RefSeq" id="WP_243512940.1">
    <property type="nucleotide sequence ID" value="NZ_CP094534.1"/>
</dbReference>
<dbReference type="EMBL" id="CP094534">
    <property type="protein sequence ID" value="UOE33258.1"/>
    <property type="molecule type" value="Genomic_DNA"/>
</dbReference>
<organism evidence="1 2">
    <name type="scientific">Hymenobacter monticola</name>
    <dbReference type="NCBI Taxonomy" id="1705399"/>
    <lineage>
        <taxon>Bacteria</taxon>
        <taxon>Pseudomonadati</taxon>
        <taxon>Bacteroidota</taxon>
        <taxon>Cytophagia</taxon>
        <taxon>Cytophagales</taxon>
        <taxon>Hymenobacteraceae</taxon>
        <taxon>Hymenobacter</taxon>
    </lineage>
</organism>
<keyword evidence="2" id="KW-1185">Reference proteome</keyword>
<reference evidence="1 2" key="1">
    <citation type="submission" date="2022-03" db="EMBL/GenBank/DDBJ databases">
        <title>Hymenobactersp. isolated from the air.</title>
        <authorList>
            <person name="Won M."/>
            <person name="Kwon S.-W."/>
        </authorList>
    </citation>
    <scope>NUCLEOTIDE SEQUENCE [LARGE SCALE GENOMIC DNA]</scope>
    <source>
        <strain evidence="1 2">KACC 22596</strain>
    </source>
</reference>
<gene>
    <name evidence="1" type="ORF">MTP16_19300</name>
</gene>
<protein>
    <submittedName>
        <fullName evidence="1">Uncharacterized protein</fullName>
    </submittedName>
</protein>
<evidence type="ECO:0000313" key="1">
    <source>
        <dbReference type="EMBL" id="UOE33258.1"/>
    </source>
</evidence>
<proteinExistence type="predicted"/>
<accession>A0ABY4B293</accession>